<keyword evidence="2 7" id="KW-0597">Phosphoprotein</keyword>
<dbReference type="FunFam" id="2.60.34.10:FF:000014">
    <property type="entry name" value="Chaperone protein DnaK HSP70"/>
    <property type="match status" value="1"/>
</dbReference>
<keyword evidence="9" id="KW-0175">Coiled coil</keyword>
<evidence type="ECO:0000256" key="4">
    <source>
        <dbReference type="ARBA" id="ARBA00022840"/>
    </source>
</evidence>
<dbReference type="PROSITE" id="PS00329">
    <property type="entry name" value="HSP70_2"/>
    <property type="match status" value="1"/>
</dbReference>
<dbReference type="KEGG" id="bfa:Bfae_12160"/>
<evidence type="ECO:0000256" key="9">
    <source>
        <dbReference type="SAM" id="Coils"/>
    </source>
</evidence>
<keyword evidence="3 7" id="KW-0547">Nucleotide-binding</keyword>
<dbReference type="InterPro" id="IPR043129">
    <property type="entry name" value="ATPase_NBD"/>
</dbReference>
<gene>
    <name evidence="7" type="primary">dnaK</name>
    <name evidence="11" type="ordered locus">Bfae_12160</name>
</gene>
<evidence type="ECO:0000256" key="1">
    <source>
        <dbReference type="ARBA" id="ARBA00007381"/>
    </source>
</evidence>
<comment type="similarity">
    <text evidence="1 7 8">Belongs to the heat shock protein 70 family.</text>
</comment>
<keyword evidence="6 7" id="KW-0143">Chaperone</keyword>
<dbReference type="CDD" id="cd10234">
    <property type="entry name" value="ASKHA_NBD_HSP70_DnaK-like"/>
    <property type="match status" value="1"/>
</dbReference>
<comment type="function">
    <text evidence="7">Acts as a chaperone.</text>
</comment>
<dbReference type="GO" id="GO:0051082">
    <property type="term" value="F:unfolded protein binding"/>
    <property type="evidence" value="ECO:0007669"/>
    <property type="project" value="InterPro"/>
</dbReference>
<keyword evidence="4 7" id="KW-0067">ATP-binding</keyword>
<evidence type="ECO:0000256" key="3">
    <source>
        <dbReference type="ARBA" id="ARBA00022741"/>
    </source>
</evidence>
<dbReference type="OrthoDB" id="9766019at2"/>
<dbReference type="InterPro" id="IPR012725">
    <property type="entry name" value="Chaperone_DnaK"/>
</dbReference>
<dbReference type="FunFam" id="1.20.1270.10:FF:000001">
    <property type="entry name" value="Molecular chaperone DnaK"/>
    <property type="match status" value="1"/>
</dbReference>
<name>C7MBV2_BRAFD</name>
<sequence>MSRVVGIDLGTTNSAVAVLEGGQPTVIANAEGSRTTPSVVAFSKQGEVLVGEVAKRQAVTNVDRTIASVKRHMGTDWSQEIDDKKYTAQEISARTLGKLKKDAESYLGESVTDAVITVPAYFSDSERQATKDAGTIAGLNVLRIINEPTAAALAYGLEKGKDDEQILVFDLGGGTFDVSLLEVSKDDEGSTIQVQATAGDNRLGGDDWDQKIVDWLISQVKNKEGVDLGKDRIALQRLKEAAEQAKKELSSSTSTTLSLQYLSMTENGPLHLDEKLTRAQFEDMTSDLLERTKAPFHQVIKDAGISVSDIDHVVLVGGSTRMPAVTEVVKSLTGGKEPNKSVNPDEVVAVGAALQAAVIKGERKDVLLMDVTPLSLGIETKGGVMTKLIERNAAIPTKTSEVFSTAEDNQPSVAIQVFQGERQFTRDNKMLGTFELTGIAPAPRGIPQVEVTFDIDSNGIVHVTAKDRGTGNEQSIQITGGSALSEEDIDRMVKDAEAHAAEDEERRKNADARNTLEQLVYQGEKLLKDNEDKISDADKTKAEDAIKEAKDELAQEDASTEGLEGKRDSLNEALQAVGTAIYSQAQEGAEGAEGAEQPADSSEDDDVVDAEIVDEDEEKK</sequence>
<feature type="region of interest" description="Disordered" evidence="10">
    <location>
        <begin position="549"/>
        <end position="620"/>
    </location>
</feature>
<dbReference type="InterPro" id="IPR029047">
    <property type="entry name" value="HSP70_peptide-bd_sf"/>
</dbReference>
<dbReference type="Proteomes" id="UP000001919">
    <property type="component" value="Chromosome"/>
</dbReference>
<dbReference type="Gene3D" id="3.90.640.10">
    <property type="entry name" value="Actin, Chain A, domain 4"/>
    <property type="match status" value="1"/>
</dbReference>
<dbReference type="PROSITE" id="PS00297">
    <property type="entry name" value="HSP70_1"/>
    <property type="match status" value="1"/>
</dbReference>
<dbReference type="SUPFAM" id="SSF100934">
    <property type="entry name" value="Heat shock protein 70kD (HSP70), C-terminal subdomain"/>
    <property type="match status" value="1"/>
</dbReference>
<comment type="induction">
    <text evidence="7">By stress conditions e.g. heat shock.</text>
</comment>
<evidence type="ECO:0000256" key="6">
    <source>
        <dbReference type="ARBA" id="ARBA00023186"/>
    </source>
</evidence>
<dbReference type="InterPro" id="IPR018181">
    <property type="entry name" value="Heat_shock_70_CS"/>
</dbReference>
<dbReference type="InterPro" id="IPR029048">
    <property type="entry name" value="HSP70_C_sf"/>
</dbReference>
<evidence type="ECO:0000256" key="2">
    <source>
        <dbReference type="ARBA" id="ARBA00022553"/>
    </source>
</evidence>
<evidence type="ECO:0000313" key="12">
    <source>
        <dbReference type="Proteomes" id="UP000001919"/>
    </source>
</evidence>
<dbReference type="Gene3D" id="3.30.420.40">
    <property type="match status" value="2"/>
</dbReference>
<dbReference type="FunFam" id="3.90.640.10:FF:000003">
    <property type="entry name" value="Molecular chaperone DnaK"/>
    <property type="match status" value="1"/>
</dbReference>
<dbReference type="GO" id="GO:0005524">
    <property type="term" value="F:ATP binding"/>
    <property type="evidence" value="ECO:0007669"/>
    <property type="project" value="UniProtKB-UniRule"/>
</dbReference>
<dbReference type="eggNOG" id="COG0443">
    <property type="taxonomic scope" value="Bacteria"/>
</dbReference>
<protein>
    <recommendedName>
        <fullName evidence="7">Chaperone protein DnaK</fullName>
    </recommendedName>
    <alternativeName>
        <fullName evidence="7">HSP70</fullName>
    </alternativeName>
    <alternativeName>
        <fullName evidence="7">Heat shock 70 kDa protein</fullName>
    </alternativeName>
    <alternativeName>
        <fullName evidence="7">Heat shock protein 70</fullName>
    </alternativeName>
</protein>
<dbReference type="EMBL" id="CP001643">
    <property type="protein sequence ID" value="ACU85059.1"/>
    <property type="molecule type" value="Genomic_DNA"/>
</dbReference>
<dbReference type="NCBIfam" id="NF001413">
    <property type="entry name" value="PRK00290.1"/>
    <property type="match status" value="1"/>
</dbReference>
<reference evidence="11 12" key="1">
    <citation type="journal article" date="2009" name="Stand. Genomic Sci.">
        <title>Complete genome sequence of Brachybacterium faecium type strain (Schefferle 6-10).</title>
        <authorList>
            <person name="Lapidus A."/>
            <person name="Pukall R."/>
            <person name="Labuttii K."/>
            <person name="Copeland A."/>
            <person name="Del Rio T.G."/>
            <person name="Nolan M."/>
            <person name="Chen F."/>
            <person name="Lucas S."/>
            <person name="Tice H."/>
            <person name="Cheng J.F."/>
            <person name="Bruce D."/>
            <person name="Goodwin L."/>
            <person name="Pitluck S."/>
            <person name="Rohde M."/>
            <person name="Goker M."/>
            <person name="Pati A."/>
            <person name="Ivanova N."/>
            <person name="Mavrommatis K."/>
            <person name="Chen A."/>
            <person name="Palaniappan K."/>
            <person name="D'haeseleer P."/>
            <person name="Chain P."/>
            <person name="Bristow J."/>
            <person name="Eisen J.A."/>
            <person name="Markowitz V."/>
            <person name="Hugenholtz P."/>
            <person name="Kyrpides N.C."/>
            <person name="Klenk H.P."/>
        </authorList>
    </citation>
    <scope>NUCLEOTIDE SEQUENCE [LARGE SCALE GENOMIC DNA]</scope>
    <source>
        <strain evidence="12">ATCC 43885 / DSM 4810 / JCM 11609 / LMG 19847 / NBRC 14762 / NCIMB 9860 / 6-10</strain>
    </source>
</reference>
<evidence type="ECO:0000256" key="10">
    <source>
        <dbReference type="SAM" id="MobiDB-lite"/>
    </source>
</evidence>
<dbReference type="STRING" id="446465.Bfae_12160"/>
<dbReference type="InterPro" id="IPR013126">
    <property type="entry name" value="Hsp_70_fam"/>
</dbReference>
<evidence type="ECO:0000256" key="8">
    <source>
        <dbReference type="RuleBase" id="RU003322"/>
    </source>
</evidence>
<dbReference type="FunFam" id="3.30.420.40:FF:000071">
    <property type="entry name" value="Molecular chaperone DnaK"/>
    <property type="match status" value="1"/>
</dbReference>
<evidence type="ECO:0000313" key="11">
    <source>
        <dbReference type="EMBL" id="ACU85059.1"/>
    </source>
</evidence>
<feature type="coiled-coil region" evidence="9">
    <location>
        <begin position="228"/>
        <end position="255"/>
    </location>
</feature>
<accession>C7MBV2</accession>
<keyword evidence="12" id="KW-1185">Reference proteome</keyword>
<evidence type="ECO:0000256" key="7">
    <source>
        <dbReference type="HAMAP-Rule" id="MF_00332"/>
    </source>
</evidence>
<dbReference type="GO" id="GO:0140662">
    <property type="term" value="F:ATP-dependent protein folding chaperone"/>
    <property type="evidence" value="ECO:0007669"/>
    <property type="project" value="InterPro"/>
</dbReference>
<dbReference type="Gene3D" id="2.60.34.10">
    <property type="entry name" value="Substrate Binding Domain Of DNAk, Chain A, domain 1"/>
    <property type="match status" value="1"/>
</dbReference>
<feature type="compositionally biased region" description="Acidic residues" evidence="10">
    <location>
        <begin position="601"/>
        <end position="620"/>
    </location>
</feature>
<organism evidence="11 12">
    <name type="scientific">Brachybacterium faecium (strain ATCC 43885 / DSM 4810 / JCM 11609 / LMG 19847 / NBRC 14762 / NCIMB 9860 / 6-10)</name>
    <dbReference type="NCBI Taxonomy" id="446465"/>
    <lineage>
        <taxon>Bacteria</taxon>
        <taxon>Bacillati</taxon>
        <taxon>Actinomycetota</taxon>
        <taxon>Actinomycetes</taxon>
        <taxon>Micrococcales</taxon>
        <taxon>Dermabacteraceae</taxon>
        <taxon>Brachybacterium</taxon>
    </lineage>
</organism>
<dbReference type="HAMAP" id="MF_00332">
    <property type="entry name" value="DnaK"/>
    <property type="match status" value="1"/>
</dbReference>
<keyword evidence="5 7" id="KW-0346">Stress response</keyword>
<feature type="compositionally biased region" description="Low complexity" evidence="10">
    <location>
        <begin position="584"/>
        <end position="600"/>
    </location>
</feature>
<dbReference type="AlphaFoldDB" id="C7MBV2"/>
<dbReference type="SUPFAM" id="SSF100920">
    <property type="entry name" value="Heat shock protein 70kD (HSP70), peptide-binding domain"/>
    <property type="match status" value="1"/>
</dbReference>
<dbReference type="NCBIfam" id="TIGR02350">
    <property type="entry name" value="prok_dnaK"/>
    <property type="match status" value="1"/>
</dbReference>
<dbReference type="Pfam" id="PF00012">
    <property type="entry name" value="HSP70"/>
    <property type="match status" value="1"/>
</dbReference>
<dbReference type="Gene3D" id="1.20.1270.10">
    <property type="match status" value="1"/>
</dbReference>
<feature type="modified residue" description="Phosphothreonine; by autocatalysis" evidence="7">
    <location>
        <position position="175"/>
    </location>
</feature>
<dbReference type="SUPFAM" id="SSF53067">
    <property type="entry name" value="Actin-like ATPase domain"/>
    <property type="match status" value="2"/>
</dbReference>
<dbReference type="PROSITE" id="PS01036">
    <property type="entry name" value="HSP70_3"/>
    <property type="match status" value="1"/>
</dbReference>
<proteinExistence type="evidence at transcript level"/>
<dbReference type="PANTHER" id="PTHR19375">
    <property type="entry name" value="HEAT SHOCK PROTEIN 70KDA"/>
    <property type="match status" value="1"/>
</dbReference>
<evidence type="ECO:0000256" key="5">
    <source>
        <dbReference type="ARBA" id="ARBA00023016"/>
    </source>
</evidence>
<dbReference type="PATRIC" id="fig|446465.5.peg.1215"/>
<dbReference type="PRINTS" id="PR00301">
    <property type="entry name" value="HEATSHOCK70"/>
</dbReference>
<dbReference type="HOGENOM" id="CLU_005965_2_4_11"/>